<reference evidence="3 4" key="1">
    <citation type="journal article" date="2012" name="J. Bacteriol.">
        <title>Genome Sequence of "Candidatus Mycoplasma haemolamae" Strain Purdue, a Red Blood Cell Pathogen of Alpacas (Vicugna pacos) and Llamas (Lama glama).</title>
        <authorList>
            <person name="Guimaraes A.M."/>
            <person name="Toth B."/>
            <person name="Santos A.P."/>
            <person name="do Nascimento N.C."/>
            <person name="Kritchevsky J.E."/>
            <person name="Messick J.B."/>
        </authorList>
    </citation>
    <scope>NUCLEOTIDE SEQUENCE [LARGE SCALE GENOMIC DNA]</scope>
    <source>
        <strain evidence="3 4">Purdue</strain>
    </source>
</reference>
<name>I7C6T0_MYCHA</name>
<feature type="coiled-coil region" evidence="1">
    <location>
        <begin position="230"/>
        <end position="257"/>
    </location>
</feature>
<feature type="region of interest" description="Disordered" evidence="2">
    <location>
        <begin position="205"/>
        <end position="227"/>
    </location>
</feature>
<evidence type="ECO:0000313" key="3">
    <source>
        <dbReference type="EMBL" id="AFO52242.1"/>
    </source>
</evidence>
<evidence type="ECO:0000256" key="2">
    <source>
        <dbReference type="SAM" id="MobiDB-lite"/>
    </source>
</evidence>
<feature type="coiled-coil region" evidence="1">
    <location>
        <begin position="51"/>
        <end position="121"/>
    </location>
</feature>
<accession>I7C6T0</accession>
<organism evidence="3 4">
    <name type="scientific">Mycoplasma haematolamae (strain Purdue)</name>
    <dbReference type="NCBI Taxonomy" id="1212765"/>
    <lineage>
        <taxon>Bacteria</taxon>
        <taxon>Bacillati</taxon>
        <taxon>Mycoplasmatota</taxon>
        <taxon>Mollicutes</taxon>
        <taxon>Mycoplasmataceae</taxon>
        <taxon>Mycoplasma</taxon>
    </lineage>
</organism>
<dbReference type="HOGENOM" id="CLU_065787_0_0_14"/>
<evidence type="ECO:0000256" key="1">
    <source>
        <dbReference type="SAM" id="Coils"/>
    </source>
</evidence>
<dbReference type="STRING" id="1212765.MHLP_03310"/>
<reference evidence="4" key="2">
    <citation type="submission" date="2012-07" db="EMBL/GenBank/DDBJ databases">
        <title>Complete genome sequence of 'Candidatus Mycoplasma haemolamae'.</title>
        <authorList>
            <person name="Guimaraes A.M.S."/>
            <person name="Toth B."/>
            <person name="Santos A.P."/>
            <person name="Nascimento N.C."/>
            <person name="Sojka J.E."/>
            <person name="Messick J.B."/>
        </authorList>
    </citation>
    <scope>NUCLEOTIDE SEQUENCE [LARGE SCALE GENOMIC DNA]</scope>
    <source>
        <strain evidence="4">Purdue</strain>
    </source>
</reference>
<dbReference type="EMBL" id="CP003731">
    <property type="protein sequence ID" value="AFO52242.1"/>
    <property type="molecule type" value="Genomic_DNA"/>
</dbReference>
<dbReference type="PATRIC" id="fig|1212765.3.peg.748"/>
<dbReference type="AlphaFoldDB" id="I7C6T0"/>
<sequence>MFHFSRLVGISLGGLTAGSTGIAVTPTLLRDALFLDSLYKEEKKTKSSFDLDGLRKEDQKTKSALDKLNSQLNQGLSAIETLKTRQVSLIKAGFSSIEKKEEEFRQKYDSLSKKIQSLTELLKQESSIASKKMNVQQNLQLLSIYEKAFDQLNNQFYSWDSTIQEIICVLKEPTKNEENKCKGEGLIAPLRNMFREDEKSSRLFGSSTTVAGGAPSRTTRSTRDTSQVEATASQTAMAELEKVRQALEQMSKNLENSWKESLKKKGETMSHKSKLQNYQAYLEYAQALTDFQRVLLKGKVTEDTEASRELVKTINDLTEFIVRVGRALENLKAHYVVLKAYEGKIATSLCNLKTIPREGCETPSTEEL</sequence>
<gene>
    <name evidence="3" type="ordered locus">MHLP_03310</name>
</gene>
<keyword evidence="1" id="KW-0175">Coiled coil</keyword>
<protein>
    <submittedName>
        <fullName evidence="3">Uncharacterized protein</fullName>
    </submittedName>
</protein>
<keyword evidence="4" id="KW-1185">Reference proteome</keyword>
<dbReference type="KEGG" id="mhl:MHLP_03310"/>
<evidence type="ECO:0000313" key="4">
    <source>
        <dbReference type="Proteomes" id="UP000006502"/>
    </source>
</evidence>
<proteinExistence type="predicted"/>
<dbReference type="Proteomes" id="UP000006502">
    <property type="component" value="Chromosome"/>
</dbReference>